<protein>
    <submittedName>
        <fullName evidence="4">Unnamed protein product</fullName>
    </submittedName>
</protein>
<proteinExistence type="inferred from homology"/>
<name>A0A9W6WNH4_9STRA</name>
<dbReference type="InterPro" id="IPR011760">
    <property type="entry name" value="PsdUridine_synth_TruD_insert"/>
</dbReference>
<organism evidence="4 5">
    <name type="scientific">Phytophthora lilii</name>
    <dbReference type="NCBI Taxonomy" id="2077276"/>
    <lineage>
        <taxon>Eukaryota</taxon>
        <taxon>Sar</taxon>
        <taxon>Stramenopiles</taxon>
        <taxon>Oomycota</taxon>
        <taxon>Peronosporomycetes</taxon>
        <taxon>Peronosporales</taxon>
        <taxon>Peronosporaceae</taxon>
        <taxon>Phytophthora</taxon>
    </lineage>
</organism>
<dbReference type="GO" id="GO:0001522">
    <property type="term" value="P:pseudouridine synthesis"/>
    <property type="evidence" value="ECO:0007669"/>
    <property type="project" value="InterPro"/>
</dbReference>
<keyword evidence="5" id="KW-1185">Reference proteome</keyword>
<dbReference type="PANTHER" id="PTHR13326:SF21">
    <property type="entry name" value="PSEUDOURIDYLATE SYNTHASE PUS7L"/>
    <property type="match status" value="1"/>
</dbReference>
<dbReference type="InterPro" id="IPR020103">
    <property type="entry name" value="PsdUridine_synth_cat_dom_sf"/>
</dbReference>
<comment type="similarity">
    <text evidence="1">Belongs to the pseudouridine synthase TruD family.</text>
</comment>
<dbReference type="OrthoDB" id="447290at2759"/>
<sequence length="314" mass="34754">MAVTFQHIIATGVAPDRLLGVNSAEGEAATGIRVGDLKYVDTPMSLGGAKGNRFSIVVRGLSSEMENSIETIRSTLETTLTNITRQGFVNYFGFQRVGLPTNSVRPHHIGEKIIAGKWEDALRLILAIQEGDSEDVAKAKQLYLESRDVIAALKLMPLSFPVVRQVLQGLKRYGSDAFEQAVLSVPFSRRAMYMHAYQSYLFNRMASFRLRQYGPKVVKGDLIQSDAITDKSIAVKAVTAEEADKLNETREDALSLVLLPLPGTSVMFPANATKEACAEVRRSYRPLKKRNLKSILTKIVFVDAGTRRHEMCFA</sequence>
<evidence type="ECO:0000256" key="1">
    <source>
        <dbReference type="ARBA" id="ARBA00007953"/>
    </source>
</evidence>
<comment type="caution">
    <text evidence="4">The sequence shown here is derived from an EMBL/GenBank/DDBJ whole genome shotgun (WGS) entry which is preliminary data.</text>
</comment>
<accession>A0A9W6WNH4</accession>
<evidence type="ECO:0000259" key="3">
    <source>
        <dbReference type="PROSITE" id="PS50984"/>
    </source>
</evidence>
<dbReference type="Proteomes" id="UP001165083">
    <property type="component" value="Unassembled WGS sequence"/>
</dbReference>
<evidence type="ECO:0000256" key="2">
    <source>
        <dbReference type="ARBA" id="ARBA00023235"/>
    </source>
</evidence>
<reference evidence="4" key="1">
    <citation type="submission" date="2023-04" db="EMBL/GenBank/DDBJ databases">
        <title>Phytophthora lilii NBRC 32176.</title>
        <authorList>
            <person name="Ichikawa N."/>
            <person name="Sato H."/>
            <person name="Tonouchi N."/>
        </authorList>
    </citation>
    <scope>NUCLEOTIDE SEQUENCE</scope>
    <source>
        <strain evidence="4">NBRC 32176</strain>
    </source>
</reference>
<dbReference type="EMBL" id="BSXW01000016">
    <property type="protein sequence ID" value="GMF09695.1"/>
    <property type="molecule type" value="Genomic_DNA"/>
</dbReference>
<evidence type="ECO:0000313" key="5">
    <source>
        <dbReference type="Proteomes" id="UP001165083"/>
    </source>
</evidence>
<dbReference type="SUPFAM" id="SSF55120">
    <property type="entry name" value="Pseudouridine synthase"/>
    <property type="match status" value="1"/>
</dbReference>
<keyword evidence="2" id="KW-0413">Isomerase</keyword>
<dbReference type="PANTHER" id="PTHR13326">
    <property type="entry name" value="TRNA PSEUDOURIDINE SYNTHASE D"/>
    <property type="match status" value="1"/>
</dbReference>
<dbReference type="Gene3D" id="3.30.2350.20">
    <property type="entry name" value="TruD, catalytic domain"/>
    <property type="match status" value="2"/>
</dbReference>
<dbReference type="GO" id="GO:0009982">
    <property type="term" value="F:pseudouridine synthase activity"/>
    <property type="evidence" value="ECO:0007669"/>
    <property type="project" value="InterPro"/>
</dbReference>
<dbReference type="GO" id="GO:0003723">
    <property type="term" value="F:RNA binding"/>
    <property type="evidence" value="ECO:0007669"/>
    <property type="project" value="InterPro"/>
</dbReference>
<dbReference type="InterPro" id="IPR042214">
    <property type="entry name" value="TruD_catalytic"/>
</dbReference>
<dbReference type="PROSITE" id="PS50984">
    <property type="entry name" value="TRUD"/>
    <property type="match status" value="1"/>
</dbReference>
<gene>
    <name evidence="4" type="ORF">Plil01_000057800</name>
</gene>
<dbReference type="AlphaFoldDB" id="A0A9W6WNH4"/>
<dbReference type="Pfam" id="PF01142">
    <property type="entry name" value="TruD"/>
    <property type="match status" value="1"/>
</dbReference>
<dbReference type="InterPro" id="IPR001656">
    <property type="entry name" value="PsdUridine_synth_TruD"/>
</dbReference>
<feature type="domain" description="TRUD" evidence="3">
    <location>
        <begin position="87"/>
        <end position="312"/>
    </location>
</feature>
<evidence type="ECO:0000313" key="4">
    <source>
        <dbReference type="EMBL" id="GMF09695.1"/>
    </source>
</evidence>
<dbReference type="GO" id="GO:0005634">
    <property type="term" value="C:nucleus"/>
    <property type="evidence" value="ECO:0007669"/>
    <property type="project" value="TreeGrafter"/>
</dbReference>